<dbReference type="SUPFAM" id="SSF56300">
    <property type="entry name" value="Metallo-dependent phosphatases"/>
    <property type="match status" value="1"/>
</dbReference>
<dbReference type="InterPro" id="IPR029052">
    <property type="entry name" value="Metallo-depent_PP-like"/>
</dbReference>
<dbReference type="PANTHER" id="PTHR42850:SF4">
    <property type="entry name" value="ZINC-DEPENDENT ENDOPOLYPHOSPHATASE"/>
    <property type="match status" value="1"/>
</dbReference>
<evidence type="ECO:0000259" key="1">
    <source>
        <dbReference type="Pfam" id="PF00149"/>
    </source>
</evidence>
<dbReference type="KEGG" id="tmar:MARIT_0871"/>
<name>A0A2H1E7W1_9FLAO</name>
<dbReference type="Pfam" id="PF00149">
    <property type="entry name" value="Metallophos"/>
    <property type="match status" value="1"/>
</dbReference>
<evidence type="ECO:0000313" key="3">
    <source>
        <dbReference type="Proteomes" id="UP000231564"/>
    </source>
</evidence>
<evidence type="ECO:0000313" key="2">
    <source>
        <dbReference type="EMBL" id="SFZ80934.1"/>
    </source>
</evidence>
<proteinExistence type="predicted"/>
<sequence>MSTFVIGDLHGGLKALPQVLKRANVTEKDTLIFLGDYVDGWSEAAQTIDFLIALSKTTHCIFIKGNHDLWCENWLKTKRQEPVWLAHGGQATLKSYASYSVTKKQEHISFFEQMKPYHIDSNNRLFIHAGYTSIHGVEKETFKMNYFFDRTLWEMAFAMDKALHKEAIGYPDRLKHYHEIYIGHTPTIRYQSTTPINVANLWNLDTGAAFTGRLSIMNIKHKKFWQSDIVKELYPNEKGRN</sequence>
<dbReference type="GO" id="GO:0110154">
    <property type="term" value="P:RNA decapping"/>
    <property type="evidence" value="ECO:0007669"/>
    <property type="project" value="TreeGrafter"/>
</dbReference>
<dbReference type="GeneID" id="47722438"/>
<dbReference type="GO" id="GO:0008803">
    <property type="term" value="F:bis(5'-nucleosyl)-tetraphosphatase (symmetrical) activity"/>
    <property type="evidence" value="ECO:0007669"/>
    <property type="project" value="TreeGrafter"/>
</dbReference>
<dbReference type="STRING" id="1349785.GCA_000509405_01029"/>
<dbReference type="Proteomes" id="UP000231564">
    <property type="component" value="Chromosome MARIT"/>
</dbReference>
<protein>
    <submittedName>
        <fullName evidence="2">Serine/threonine protein phosphatase</fullName>
    </submittedName>
</protein>
<accession>A0A2H1E7W1</accession>
<dbReference type="PANTHER" id="PTHR42850">
    <property type="entry name" value="METALLOPHOSPHOESTERASE"/>
    <property type="match status" value="1"/>
</dbReference>
<dbReference type="OrthoDB" id="9808081at2"/>
<dbReference type="InterPro" id="IPR004843">
    <property type="entry name" value="Calcineurin-like_PHP"/>
</dbReference>
<dbReference type="GO" id="GO:0005737">
    <property type="term" value="C:cytoplasm"/>
    <property type="evidence" value="ECO:0007669"/>
    <property type="project" value="TreeGrafter"/>
</dbReference>
<dbReference type="GO" id="GO:0016791">
    <property type="term" value="F:phosphatase activity"/>
    <property type="evidence" value="ECO:0007669"/>
    <property type="project" value="TreeGrafter"/>
</dbReference>
<dbReference type="CDD" id="cd00144">
    <property type="entry name" value="MPP_PPP_family"/>
    <property type="match status" value="1"/>
</dbReference>
<dbReference type="Gene3D" id="3.60.21.10">
    <property type="match status" value="1"/>
</dbReference>
<gene>
    <name evidence="2" type="ORF">MARIT_0871</name>
</gene>
<dbReference type="InterPro" id="IPR050126">
    <property type="entry name" value="Ap4A_hydrolase"/>
</dbReference>
<feature type="domain" description="Calcineurin-like phosphoesterase" evidence="1">
    <location>
        <begin position="2"/>
        <end position="192"/>
    </location>
</feature>
<organism evidence="2 3">
    <name type="scientific">Tenacibaculum maritimum NCIMB 2154</name>
    <dbReference type="NCBI Taxonomy" id="1349785"/>
    <lineage>
        <taxon>Bacteria</taxon>
        <taxon>Pseudomonadati</taxon>
        <taxon>Bacteroidota</taxon>
        <taxon>Flavobacteriia</taxon>
        <taxon>Flavobacteriales</taxon>
        <taxon>Flavobacteriaceae</taxon>
        <taxon>Tenacibaculum</taxon>
    </lineage>
</organism>
<dbReference type="AlphaFoldDB" id="A0A2H1E7W1"/>
<keyword evidence="3" id="KW-1185">Reference proteome</keyword>
<dbReference type="EMBL" id="LT634361">
    <property type="protein sequence ID" value="SFZ80934.1"/>
    <property type="molecule type" value="Genomic_DNA"/>
</dbReference>
<reference evidence="2 3" key="1">
    <citation type="submission" date="2016-11" db="EMBL/GenBank/DDBJ databases">
        <authorList>
            <person name="Jaros S."/>
            <person name="Januszkiewicz K."/>
            <person name="Wedrychowicz H."/>
        </authorList>
    </citation>
    <scope>NUCLEOTIDE SEQUENCE [LARGE SCALE GENOMIC DNA]</scope>
    <source>
        <strain evidence="2">NCIMB 2154T</strain>
    </source>
</reference>
<dbReference type="RefSeq" id="WP_100211995.1">
    <property type="nucleotide sequence ID" value="NZ_CP138495.1"/>
</dbReference>